<protein>
    <recommendedName>
        <fullName evidence="3">Spi protease inhibitor domain-containing protein</fullName>
    </recommendedName>
</protein>
<dbReference type="EMBL" id="JAOWKX010000011">
    <property type="protein sequence ID" value="MCV2886483.1"/>
    <property type="molecule type" value="Genomic_DNA"/>
</dbReference>
<keyword evidence="2" id="KW-1185">Reference proteome</keyword>
<sequence length="119" mass="13230">MIRLILVLFFSLSIHSCSKNTELSSEQMESITKEADTVMSTNSLLGVEIDTTGYSEISDLNPNKVYVTKDGVYIVLSSMFVSESGLFVSAKTFDIDAVESGDPCYKFLADRLYQYKIKG</sequence>
<evidence type="ECO:0000313" key="2">
    <source>
        <dbReference type="Proteomes" id="UP001652504"/>
    </source>
</evidence>
<reference evidence="1 2" key="1">
    <citation type="submission" date="2022-10" db="EMBL/GenBank/DDBJ databases">
        <title>Aestuariibacter sp. AA17 isolated from Montipora capitata coral fragment.</title>
        <authorList>
            <person name="Emsley S.A."/>
            <person name="Pfannmuller K.M."/>
            <person name="Loughran R.M."/>
            <person name="Shlafstein M."/>
            <person name="Papke E."/>
            <person name="Saw J.H."/>
            <person name="Ushijima B."/>
            <person name="Videau P."/>
        </authorList>
    </citation>
    <scope>NUCLEOTIDE SEQUENCE [LARGE SCALE GENOMIC DNA]</scope>
    <source>
        <strain evidence="1 2">AA17</strain>
    </source>
</reference>
<dbReference type="RefSeq" id="WP_263713769.1">
    <property type="nucleotide sequence ID" value="NZ_JAOWKX010000011.1"/>
</dbReference>
<accession>A0ABT3ACX0</accession>
<evidence type="ECO:0000313" key="1">
    <source>
        <dbReference type="EMBL" id="MCV2886483.1"/>
    </source>
</evidence>
<dbReference type="Proteomes" id="UP001652504">
    <property type="component" value="Unassembled WGS sequence"/>
</dbReference>
<evidence type="ECO:0008006" key="3">
    <source>
        <dbReference type="Google" id="ProtNLM"/>
    </source>
</evidence>
<name>A0ABT3ACX0_9ALTE</name>
<organism evidence="1 2">
    <name type="scientific">Fluctibacter corallii</name>
    <dbReference type="NCBI Taxonomy" id="2984329"/>
    <lineage>
        <taxon>Bacteria</taxon>
        <taxon>Pseudomonadati</taxon>
        <taxon>Pseudomonadota</taxon>
        <taxon>Gammaproteobacteria</taxon>
        <taxon>Alteromonadales</taxon>
        <taxon>Alteromonadaceae</taxon>
        <taxon>Fluctibacter</taxon>
    </lineage>
</organism>
<comment type="caution">
    <text evidence="1">The sequence shown here is derived from an EMBL/GenBank/DDBJ whole genome shotgun (WGS) entry which is preliminary data.</text>
</comment>
<proteinExistence type="predicted"/>
<gene>
    <name evidence="1" type="ORF">OE749_17440</name>
</gene>